<evidence type="ECO:0000256" key="1">
    <source>
        <dbReference type="ARBA" id="ARBA00004651"/>
    </source>
</evidence>
<dbReference type="GO" id="GO:0022857">
    <property type="term" value="F:transmembrane transporter activity"/>
    <property type="evidence" value="ECO:0007669"/>
    <property type="project" value="InterPro"/>
</dbReference>
<evidence type="ECO:0000313" key="9">
    <source>
        <dbReference type="EMBL" id="KOY14816.1"/>
    </source>
</evidence>
<dbReference type="SUPFAM" id="SSF103481">
    <property type="entry name" value="Multidrug resistance efflux transporter EmrE"/>
    <property type="match status" value="1"/>
</dbReference>
<dbReference type="OrthoDB" id="21828at2"/>
<dbReference type="FunFam" id="1.10.3730.20:FF:000001">
    <property type="entry name" value="Quaternary ammonium compound resistance transporter SugE"/>
    <property type="match status" value="1"/>
</dbReference>
<dbReference type="InterPro" id="IPR037185">
    <property type="entry name" value="EmrE-like"/>
</dbReference>
<dbReference type="Pfam" id="PF00893">
    <property type="entry name" value="Multi_Drug_Res"/>
    <property type="match status" value="1"/>
</dbReference>
<dbReference type="AlphaFoldDB" id="A0A0M9BN24"/>
<keyword evidence="4 7" id="KW-0812">Transmembrane</keyword>
<proteinExistence type="inferred from homology"/>
<keyword evidence="10" id="KW-1185">Reference proteome</keyword>
<evidence type="ECO:0000256" key="7">
    <source>
        <dbReference type="RuleBase" id="RU003942"/>
    </source>
</evidence>
<evidence type="ECO:0000256" key="6">
    <source>
        <dbReference type="ARBA" id="ARBA00023136"/>
    </source>
</evidence>
<gene>
    <name evidence="9" type="ORF">AMS66_18710</name>
</gene>
<dbReference type="PANTHER" id="PTHR30561">
    <property type="entry name" value="SMR FAMILY PROTON-DEPENDENT DRUG EFFLUX TRANSPORTER SUGE"/>
    <property type="match status" value="1"/>
</dbReference>
<dbReference type="RefSeq" id="WP_053782245.1">
    <property type="nucleotide sequence ID" value="NZ_LITU01000068.1"/>
</dbReference>
<name>A0A0M9BN24_9BACL</name>
<feature type="transmembrane region" description="Helical" evidence="8">
    <location>
        <begin position="59"/>
        <end position="79"/>
    </location>
</feature>
<dbReference type="PATRIC" id="fig|1705561.3.peg.3870"/>
<dbReference type="InterPro" id="IPR000390">
    <property type="entry name" value="Small_drug/metabolite_transptr"/>
</dbReference>
<keyword evidence="5 8" id="KW-1133">Transmembrane helix</keyword>
<keyword evidence="3" id="KW-1003">Cell membrane</keyword>
<sequence length="116" mass="12195">MKGYFALGIAIITEVFGTTMLKLSEGFTNLLPSIGLVVGMTLSFYFLTMCLKTIPLSTAYAIWAGVGTALTALLGVILWHDPFNILSGIGLILVIGGVVLLNLSKSPVKSSNASQS</sequence>
<organism evidence="9 10">
    <name type="scientific">Paenibacillus xylanivorans</name>
    <dbReference type="NCBI Taxonomy" id="1705561"/>
    <lineage>
        <taxon>Bacteria</taxon>
        <taxon>Bacillati</taxon>
        <taxon>Bacillota</taxon>
        <taxon>Bacilli</taxon>
        <taxon>Bacillales</taxon>
        <taxon>Paenibacillaceae</taxon>
        <taxon>Paenibacillus</taxon>
    </lineage>
</organism>
<feature type="transmembrane region" description="Helical" evidence="8">
    <location>
        <begin position="85"/>
        <end position="103"/>
    </location>
</feature>
<protein>
    <submittedName>
        <fullName evidence="9">Multidrug transporter</fullName>
    </submittedName>
</protein>
<dbReference type="EMBL" id="LITU01000068">
    <property type="protein sequence ID" value="KOY14816.1"/>
    <property type="molecule type" value="Genomic_DNA"/>
</dbReference>
<comment type="subcellular location">
    <subcellularLocation>
        <location evidence="1 7">Cell membrane</location>
        <topology evidence="1 7">Multi-pass membrane protein</topology>
    </subcellularLocation>
</comment>
<keyword evidence="2" id="KW-0813">Transport</keyword>
<evidence type="ECO:0000256" key="3">
    <source>
        <dbReference type="ARBA" id="ARBA00022475"/>
    </source>
</evidence>
<reference evidence="9 10" key="1">
    <citation type="submission" date="2015-08" db="EMBL/GenBank/DDBJ databases">
        <title>Draft genome sequence of cellulolytic and xylanolytic Paenibacillus sp. A59, isolated from a decaying forest soil from Patagonia, Argentina.</title>
        <authorList>
            <person name="Ghio S."/>
            <person name="Caceres A.M."/>
            <person name="Talia P."/>
            <person name="Grasso D."/>
            <person name="Campos E."/>
        </authorList>
    </citation>
    <scope>NUCLEOTIDE SEQUENCE [LARGE SCALE GENOMIC DNA]</scope>
    <source>
        <strain evidence="9 10">A59</strain>
    </source>
</reference>
<evidence type="ECO:0000256" key="5">
    <source>
        <dbReference type="ARBA" id="ARBA00022989"/>
    </source>
</evidence>
<dbReference type="InterPro" id="IPR045324">
    <property type="entry name" value="Small_multidrug_res"/>
</dbReference>
<evidence type="ECO:0000256" key="4">
    <source>
        <dbReference type="ARBA" id="ARBA00022692"/>
    </source>
</evidence>
<feature type="transmembrane region" description="Helical" evidence="8">
    <location>
        <begin position="27"/>
        <end position="47"/>
    </location>
</feature>
<evidence type="ECO:0000256" key="8">
    <source>
        <dbReference type="SAM" id="Phobius"/>
    </source>
</evidence>
<dbReference type="GO" id="GO:0005886">
    <property type="term" value="C:plasma membrane"/>
    <property type="evidence" value="ECO:0007669"/>
    <property type="project" value="UniProtKB-SubCell"/>
</dbReference>
<comment type="similarity">
    <text evidence="7">Belongs to the drug/metabolite transporter (DMT) superfamily. Small multidrug resistance (SMR) (TC 2.A.7.1) family.</text>
</comment>
<dbReference type="Proteomes" id="UP000037688">
    <property type="component" value="Unassembled WGS sequence"/>
</dbReference>
<evidence type="ECO:0000313" key="10">
    <source>
        <dbReference type="Proteomes" id="UP000037688"/>
    </source>
</evidence>
<dbReference type="Gene3D" id="1.10.3730.20">
    <property type="match status" value="1"/>
</dbReference>
<evidence type="ECO:0000256" key="2">
    <source>
        <dbReference type="ARBA" id="ARBA00022448"/>
    </source>
</evidence>
<dbReference type="PANTHER" id="PTHR30561:SF1">
    <property type="entry name" value="MULTIDRUG TRANSPORTER EMRE"/>
    <property type="match status" value="1"/>
</dbReference>
<accession>A0A0M9BN24</accession>
<comment type="caution">
    <text evidence="9">The sequence shown here is derived from an EMBL/GenBank/DDBJ whole genome shotgun (WGS) entry which is preliminary data.</text>
</comment>
<keyword evidence="6 8" id="KW-0472">Membrane</keyword>